<feature type="transmembrane region" description="Helical" evidence="2">
    <location>
        <begin position="227"/>
        <end position="251"/>
    </location>
</feature>
<sequence>MSTWRVRVLMALCFLQQTRGHVQLPPPQNVTLLSKDFDMILTWTPGEGSPPDVTYTVRYESQERMEKWIKVPHCKNIHRTSCNLTCVLRNFFVKVRARVKAVSGRFQSPWVESQFKEYHLDVELAPPVLNVNVKENLIHVNASFPLATCVESFSWMYDLNLWEAGSEDKKKYEGIFRKNTVTIDTTALRGNYCLSARSSFQSIDFKHSKFSQPVCVLLNHKAVEWKFPFSAMIPVFVLPIFLTSAFIICLLKQDAKRKKMPHALDLSHLKAAGPAFHCEFSEKEFFRDYLICTEKPMSQRKTNKALARNNLPQMASFLSSSSTSSLEEEEEEEEEEEDSSTFIPYTEMPQFPKRHLNCQPSRTAQGETSLDSGSGGLSVDSESVLDLSTLGFSFFPMRKNEVDTSGSQGNEKASLSHSSSLGRISFTDVRSPGPREHGQHDTDRDECLEMTPLQTMMEGICAKCPANEHYLHRKAHHFTKYYQKPIVDLHVQVGEIPQLSEDPSTELLISLQTLQVAEDEGIASDCDSNNFTEGTPPASTVLSDAFETSNMEEKYDQKFKFKGYEHTHYMGRS</sequence>
<dbReference type="PANTHER" id="PTHR20859:SF55">
    <property type="entry name" value="INTERFERON LAMBDA RECEPTOR 1"/>
    <property type="match status" value="1"/>
</dbReference>
<proteinExistence type="predicted"/>
<dbReference type="CTD" id="163702"/>
<dbReference type="KEGG" id="achc:115352202"/>
<organism evidence="5 6">
    <name type="scientific">Aquila chrysaetos chrysaetos</name>
    <dbReference type="NCBI Taxonomy" id="223781"/>
    <lineage>
        <taxon>Eukaryota</taxon>
        <taxon>Metazoa</taxon>
        <taxon>Chordata</taxon>
        <taxon>Craniata</taxon>
        <taxon>Vertebrata</taxon>
        <taxon>Euteleostomi</taxon>
        <taxon>Archelosauria</taxon>
        <taxon>Archosauria</taxon>
        <taxon>Dinosauria</taxon>
        <taxon>Saurischia</taxon>
        <taxon>Theropoda</taxon>
        <taxon>Coelurosauria</taxon>
        <taxon>Aves</taxon>
        <taxon>Neognathae</taxon>
        <taxon>Neoaves</taxon>
        <taxon>Telluraves</taxon>
        <taxon>Accipitrimorphae</taxon>
        <taxon>Accipitriformes</taxon>
        <taxon>Accipitridae</taxon>
        <taxon>Accipitrinae</taxon>
        <taxon>Aquila</taxon>
    </lineage>
</organism>
<dbReference type="GO" id="GO:0005886">
    <property type="term" value="C:plasma membrane"/>
    <property type="evidence" value="ECO:0007669"/>
    <property type="project" value="TreeGrafter"/>
</dbReference>
<reference evidence="5" key="2">
    <citation type="submission" date="2025-09" db="UniProtKB">
        <authorList>
            <consortium name="Ensembl"/>
        </authorList>
    </citation>
    <scope>IDENTIFICATION</scope>
</reference>
<dbReference type="GeneID" id="115352202"/>
<evidence type="ECO:0000313" key="6">
    <source>
        <dbReference type="Proteomes" id="UP000472275"/>
    </source>
</evidence>
<reference evidence="5" key="1">
    <citation type="submission" date="2025-08" db="UniProtKB">
        <authorList>
            <consortium name="Ensembl"/>
        </authorList>
    </citation>
    <scope>IDENTIFICATION</scope>
</reference>
<feature type="signal peptide" evidence="3">
    <location>
        <begin position="1"/>
        <end position="20"/>
    </location>
</feature>
<dbReference type="InterPro" id="IPR013783">
    <property type="entry name" value="Ig-like_fold"/>
</dbReference>
<dbReference type="InterPro" id="IPR015373">
    <property type="entry name" value="Interferon/interleukin_rcp_dom"/>
</dbReference>
<feature type="region of interest" description="Disordered" evidence="1">
    <location>
        <begin position="402"/>
        <end position="445"/>
    </location>
</feature>
<dbReference type="InterPro" id="IPR003961">
    <property type="entry name" value="FN3_dom"/>
</dbReference>
<dbReference type="GeneTree" id="ENSGT00510000048978"/>
<feature type="compositionally biased region" description="Polar residues" evidence="1">
    <location>
        <begin position="403"/>
        <end position="413"/>
    </location>
</feature>
<dbReference type="RefSeq" id="XP_029895857.1">
    <property type="nucleotide sequence ID" value="XM_030039997.2"/>
</dbReference>
<keyword evidence="2" id="KW-0472">Membrane</keyword>
<dbReference type="InterPro" id="IPR050650">
    <property type="entry name" value="Type-II_Cytokine-TF_Rcpt"/>
</dbReference>
<name>A0A663EKN0_AQUCH</name>
<accession>A0A663EKN0</accession>
<dbReference type="CDD" id="cd00063">
    <property type="entry name" value="FN3"/>
    <property type="match status" value="1"/>
</dbReference>
<dbReference type="Gene3D" id="2.60.40.10">
    <property type="entry name" value="Immunoglobulins"/>
    <property type="match status" value="2"/>
</dbReference>
<gene>
    <name evidence="5" type="primary">IFNLR1</name>
</gene>
<evidence type="ECO:0000256" key="2">
    <source>
        <dbReference type="SAM" id="Phobius"/>
    </source>
</evidence>
<feature type="chain" id="PRO_5025534714" evidence="3">
    <location>
        <begin position="21"/>
        <end position="573"/>
    </location>
</feature>
<feature type="compositionally biased region" description="Low complexity" evidence="1">
    <location>
        <begin position="366"/>
        <end position="378"/>
    </location>
</feature>
<dbReference type="InParanoid" id="A0A663EKN0"/>
<evidence type="ECO:0000259" key="4">
    <source>
        <dbReference type="PROSITE" id="PS50853"/>
    </source>
</evidence>
<feature type="domain" description="Fibronectin type-III" evidence="4">
    <location>
        <begin position="26"/>
        <end position="121"/>
    </location>
</feature>
<dbReference type="Pfam" id="PF09294">
    <property type="entry name" value="Interfer-bind"/>
    <property type="match status" value="1"/>
</dbReference>
<evidence type="ECO:0000256" key="1">
    <source>
        <dbReference type="SAM" id="MobiDB-lite"/>
    </source>
</evidence>
<keyword evidence="2" id="KW-0812">Transmembrane</keyword>
<feature type="compositionally biased region" description="Acidic residues" evidence="1">
    <location>
        <begin position="326"/>
        <end position="339"/>
    </location>
</feature>
<dbReference type="Ensembl" id="ENSACCT00020013014.1">
    <property type="protein sequence ID" value="ENSACCP00020012449.1"/>
    <property type="gene ID" value="ENSACCG00020008567.1"/>
</dbReference>
<protein>
    <submittedName>
        <fullName evidence="5">Interferon lambda receptor 1</fullName>
    </submittedName>
</protein>
<dbReference type="PROSITE" id="PS50853">
    <property type="entry name" value="FN3"/>
    <property type="match status" value="1"/>
</dbReference>
<feature type="compositionally biased region" description="Basic and acidic residues" evidence="1">
    <location>
        <begin position="433"/>
        <end position="445"/>
    </location>
</feature>
<keyword evidence="3" id="KW-0732">Signal</keyword>
<dbReference type="GO" id="GO:0004896">
    <property type="term" value="F:cytokine receptor activity"/>
    <property type="evidence" value="ECO:0007669"/>
    <property type="project" value="TreeGrafter"/>
</dbReference>
<dbReference type="InterPro" id="IPR036116">
    <property type="entry name" value="FN3_sf"/>
</dbReference>
<feature type="region of interest" description="Disordered" evidence="1">
    <location>
        <begin position="317"/>
        <end position="378"/>
    </location>
</feature>
<dbReference type="PANTHER" id="PTHR20859">
    <property type="entry name" value="INTERFERON/INTERLEUKIN RECEPTOR"/>
    <property type="match status" value="1"/>
</dbReference>
<dbReference type="Pfam" id="PF01108">
    <property type="entry name" value="Tissue_fac"/>
    <property type="match status" value="1"/>
</dbReference>
<evidence type="ECO:0000313" key="5">
    <source>
        <dbReference type="Ensembl" id="ENSACCP00020012449.1"/>
    </source>
</evidence>
<keyword evidence="2" id="KW-1133">Transmembrane helix</keyword>
<dbReference type="SUPFAM" id="SSF49265">
    <property type="entry name" value="Fibronectin type III"/>
    <property type="match status" value="2"/>
</dbReference>
<dbReference type="Proteomes" id="UP000472275">
    <property type="component" value="Chromosome 16"/>
</dbReference>
<evidence type="ECO:0000256" key="3">
    <source>
        <dbReference type="SAM" id="SignalP"/>
    </source>
</evidence>
<dbReference type="AlphaFoldDB" id="A0A663EKN0"/>
<keyword evidence="6" id="KW-1185">Reference proteome</keyword>
<dbReference type="OrthoDB" id="10031784at2759"/>